<evidence type="ECO:0000313" key="6">
    <source>
        <dbReference type="EMBL" id="KFD55304.1"/>
    </source>
</evidence>
<feature type="binding site" evidence="4">
    <location>
        <position position="305"/>
    </location>
    <ligand>
        <name>Fe cation</name>
        <dbReference type="ChEBI" id="CHEBI:24875"/>
        <note>catalytic</note>
    </ligand>
</feature>
<feature type="binding site" evidence="4">
    <location>
        <position position="363"/>
    </location>
    <ligand>
        <name>Fe cation</name>
        <dbReference type="ChEBI" id="CHEBI:24875"/>
        <note>catalytic</note>
    </ligand>
</feature>
<comment type="cofactor">
    <cofactor evidence="4">
        <name>Fe(2+)</name>
        <dbReference type="ChEBI" id="CHEBI:29033"/>
    </cofactor>
    <text evidence="4">Binds 1 Fe(2+) ion per subunit.</text>
</comment>
<evidence type="ECO:0000256" key="4">
    <source>
        <dbReference type="PIRSR" id="PIRSR604294-1"/>
    </source>
</evidence>
<keyword evidence="2 4" id="KW-0479">Metal-binding</keyword>
<dbReference type="GO" id="GO:0016121">
    <property type="term" value="P:carotene catabolic process"/>
    <property type="evidence" value="ECO:0007669"/>
    <property type="project" value="TreeGrafter"/>
</dbReference>
<dbReference type="Pfam" id="PF10157">
    <property type="entry name" value="BORCS6"/>
    <property type="match status" value="1"/>
</dbReference>
<evidence type="ECO:0000256" key="3">
    <source>
        <dbReference type="ARBA" id="ARBA00023004"/>
    </source>
</evidence>
<protein>
    <recommendedName>
        <fullName evidence="5">BLOC-1-related complex subunit 6 C-terminal helix domain-containing protein</fullName>
    </recommendedName>
</protein>
<dbReference type="GO" id="GO:0042574">
    <property type="term" value="P:retinal metabolic process"/>
    <property type="evidence" value="ECO:0007669"/>
    <property type="project" value="TreeGrafter"/>
</dbReference>
<dbReference type="PANTHER" id="PTHR10543:SF129">
    <property type="entry name" value="CAROTENOID OXYGENASE"/>
    <property type="match status" value="1"/>
</dbReference>
<dbReference type="PANTHER" id="PTHR10543">
    <property type="entry name" value="BETA-CAROTENE DIOXYGENASE"/>
    <property type="match status" value="1"/>
</dbReference>
<sequence length="749" mass="85416">MRNPTISDIREMAVEVRAKDIYVHEGTPACLLKGELQDDDLDPISTKAVMRPSIKKPYGEVRPDIRFCLYLDSSQNIRLMLRKEVCQSEKTHKMIWLVLFEILLPLVDCQQAKGIDNLMDYNDMPTITCESKFVPKWLKGYFIRQMCGSVGRTAYGNPVVSHFFDCVGMLGIYHINNGLVHFSSRFHQTHALMSIRENYPTSTIGWRTFRSQMDERACMRNEQTRPDISPYNPNMAFSPHGESILAYSHGAEFYQVNFREAAMGRNSSSRIFTRRSPGDPIVLHDTVYKTLDKNGTLWGTYLAVHLRLPEADIMRYVYKVEKGCQQKVIVAKIATGTVDRNMCIRRADGRLVFSQPMVEGYVHSIAVTENYIILTMSRGTFNPCLLLTLGEDVVRRPLLENFNFEYDYGKTLEATIITKQSLYVKFLDVTSTYQQEISLVRSVNAFEEGDGRYLYVDAFVYDAVSYFNFFNLQNLYSMSKDPFPRAALVRLTVDLMAESIKLENIPREFLQTDYPVINPTFLGRKDYRYIYAVQEPFAAYSSLLKIDIARKEGYRTSAWRPSQRITYLNEIAFVQFPRARAEDEGILLVSAVDATTNKETRVIVKLSVFDLHEFPAFPKKREAIRPAGHSFRFNCGGKAMGENTLQNADALNFYEEQFEHMSKQVELLLADLRGSLSGMSNLVAENIATFESVTNSACESAEAAIRASHGYIVGLEAQLKSMQSLRPIAAEIAQFRAFLEQCEPTSASR</sequence>
<feature type="domain" description="BLOC-1-related complex subunit 6 C-terminal helix" evidence="5">
    <location>
        <begin position="648"/>
        <end position="742"/>
    </location>
</feature>
<evidence type="ECO:0000256" key="2">
    <source>
        <dbReference type="ARBA" id="ARBA00022723"/>
    </source>
</evidence>
<name>A0A085MDK8_9BILA</name>
<evidence type="ECO:0000313" key="7">
    <source>
        <dbReference type="Proteomes" id="UP000030764"/>
    </source>
</evidence>
<dbReference type="InterPro" id="IPR004294">
    <property type="entry name" value="Carotenoid_Oase"/>
</dbReference>
<dbReference type="GO" id="GO:0010436">
    <property type="term" value="F:carotenoid dioxygenase activity"/>
    <property type="evidence" value="ECO:0007669"/>
    <property type="project" value="TreeGrafter"/>
</dbReference>
<reference evidence="6 7" key="1">
    <citation type="journal article" date="2014" name="Nat. Genet.">
        <title>Genome and transcriptome of the porcine whipworm Trichuris suis.</title>
        <authorList>
            <person name="Jex A.R."/>
            <person name="Nejsum P."/>
            <person name="Schwarz E.M."/>
            <person name="Hu L."/>
            <person name="Young N.D."/>
            <person name="Hall R.S."/>
            <person name="Korhonen P.K."/>
            <person name="Liao S."/>
            <person name="Thamsborg S."/>
            <person name="Xia J."/>
            <person name="Xu P."/>
            <person name="Wang S."/>
            <person name="Scheerlinck J.P."/>
            <person name="Hofmann A."/>
            <person name="Sternberg P.W."/>
            <person name="Wang J."/>
            <person name="Gasser R.B."/>
        </authorList>
    </citation>
    <scope>NUCLEOTIDE SEQUENCE [LARGE SCALE GENOMIC DNA]</scope>
    <source>
        <strain evidence="6">DCEP-RM93M</strain>
    </source>
</reference>
<dbReference type="Pfam" id="PF03055">
    <property type="entry name" value="RPE65"/>
    <property type="match status" value="1"/>
</dbReference>
<dbReference type="InterPro" id="IPR046465">
    <property type="entry name" value="BORCS6_C"/>
</dbReference>
<evidence type="ECO:0000259" key="5">
    <source>
        <dbReference type="Pfam" id="PF10157"/>
    </source>
</evidence>
<evidence type="ECO:0000256" key="1">
    <source>
        <dbReference type="ARBA" id="ARBA00006787"/>
    </source>
</evidence>
<dbReference type="GO" id="GO:0046872">
    <property type="term" value="F:metal ion binding"/>
    <property type="evidence" value="ECO:0007669"/>
    <property type="project" value="UniProtKB-KW"/>
</dbReference>
<proteinExistence type="inferred from homology"/>
<keyword evidence="3 4" id="KW-0408">Iron</keyword>
<keyword evidence="7" id="KW-1185">Reference proteome</keyword>
<dbReference type="AlphaFoldDB" id="A0A085MDK8"/>
<dbReference type="GO" id="GO:0003834">
    <property type="term" value="F:beta-carotene 15,15'-dioxygenase activity"/>
    <property type="evidence" value="ECO:0007669"/>
    <property type="project" value="TreeGrafter"/>
</dbReference>
<comment type="similarity">
    <text evidence="1">Belongs to the carotenoid oxygenase family.</text>
</comment>
<accession>A0A085MDK8</accession>
<dbReference type="Proteomes" id="UP000030764">
    <property type="component" value="Unassembled WGS sequence"/>
</dbReference>
<gene>
    <name evidence="6" type="ORF">M513_03945</name>
</gene>
<dbReference type="EMBL" id="KL363201">
    <property type="protein sequence ID" value="KFD55304.1"/>
    <property type="molecule type" value="Genomic_DNA"/>
</dbReference>
<organism evidence="6 7">
    <name type="scientific">Trichuris suis</name>
    <name type="common">pig whipworm</name>
    <dbReference type="NCBI Taxonomy" id="68888"/>
    <lineage>
        <taxon>Eukaryota</taxon>
        <taxon>Metazoa</taxon>
        <taxon>Ecdysozoa</taxon>
        <taxon>Nematoda</taxon>
        <taxon>Enoplea</taxon>
        <taxon>Dorylaimia</taxon>
        <taxon>Trichinellida</taxon>
        <taxon>Trichuridae</taxon>
        <taxon>Trichuris</taxon>
    </lineage>
</organism>